<sequence>MEYTYSIIKDDYANAGKVSSQIKKMLKELQVDPEVLRRMAIACYEAEINMIIHSYGGIIKLTIDDKVRFVFADTGPGIPDIALALQPGYSTADEKARELGFGAGMGLPNIKRVSDEFNIASSEKGTILTLGFKVL</sequence>
<protein>
    <submittedName>
        <fullName evidence="2">Anti-sigma F factor</fullName>
        <ecNumber evidence="2">2.7.11.1</ecNumber>
    </submittedName>
</protein>
<organism evidence="2">
    <name type="scientific">bioreactor metagenome</name>
    <dbReference type="NCBI Taxonomy" id="1076179"/>
    <lineage>
        <taxon>unclassified sequences</taxon>
        <taxon>metagenomes</taxon>
        <taxon>ecological metagenomes</taxon>
    </lineage>
</organism>
<reference evidence="2" key="1">
    <citation type="submission" date="2019-08" db="EMBL/GenBank/DDBJ databases">
        <authorList>
            <person name="Kucharzyk K."/>
            <person name="Murdoch R.W."/>
            <person name="Higgins S."/>
            <person name="Loffler F."/>
        </authorList>
    </citation>
    <scope>NUCLEOTIDE SEQUENCE</scope>
</reference>
<dbReference type="Gene3D" id="3.30.565.10">
    <property type="entry name" value="Histidine kinase-like ATPase, C-terminal domain"/>
    <property type="match status" value="1"/>
</dbReference>
<dbReference type="AlphaFoldDB" id="A0A645IM90"/>
<dbReference type="SUPFAM" id="SSF55874">
    <property type="entry name" value="ATPase domain of HSP90 chaperone/DNA topoisomerase II/histidine kinase"/>
    <property type="match status" value="1"/>
</dbReference>
<name>A0A645IM90_9ZZZZ</name>
<gene>
    <name evidence="2" type="primary">spoIIAB_28</name>
    <name evidence="2" type="ORF">SDC9_200082</name>
</gene>
<dbReference type="InterPro" id="IPR003594">
    <property type="entry name" value="HATPase_dom"/>
</dbReference>
<dbReference type="Pfam" id="PF13581">
    <property type="entry name" value="HATPase_c_2"/>
    <property type="match status" value="1"/>
</dbReference>
<dbReference type="InterPro" id="IPR036890">
    <property type="entry name" value="HATPase_C_sf"/>
</dbReference>
<dbReference type="EC" id="2.7.11.1" evidence="2"/>
<dbReference type="EMBL" id="VSSQ01118519">
    <property type="protein sequence ID" value="MPN52421.1"/>
    <property type="molecule type" value="Genomic_DNA"/>
</dbReference>
<evidence type="ECO:0000259" key="1">
    <source>
        <dbReference type="Pfam" id="PF13581"/>
    </source>
</evidence>
<proteinExistence type="predicted"/>
<dbReference type="GO" id="GO:0004674">
    <property type="term" value="F:protein serine/threonine kinase activity"/>
    <property type="evidence" value="ECO:0007669"/>
    <property type="project" value="UniProtKB-EC"/>
</dbReference>
<accession>A0A645IM90</accession>
<evidence type="ECO:0000313" key="2">
    <source>
        <dbReference type="EMBL" id="MPN52421.1"/>
    </source>
</evidence>
<keyword evidence="2" id="KW-0808">Transferase</keyword>
<comment type="caution">
    <text evidence="2">The sequence shown here is derived from an EMBL/GenBank/DDBJ whole genome shotgun (WGS) entry which is preliminary data.</text>
</comment>
<feature type="domain" description="Histidine kinase/HSP90-like ATPase" evidence="1">
    <location>
        <begin position="11"/>
        <end position="130"/>
    </location>
</feature>